<accession>E1WYH1</accession>
<gene>
    <name evidence="2" type="ordered locus">BMS_1141</name>
</gene>
<feature type="signal peptide" evidence="1">
    <location>
        <begin position="1"/>
        <end position="19"/>
    </location>
</feature>
<proteinExistence type="predicted"/>
<dbReference type="AlphaFoldDB" id="E1WYH1"/>
<name>E1WYH1_HALMS</name>
<organism evidence="2 3">
    <name type="scientific">Halobacteriovorax marinus (strain ATCC BAA-682 / DSM 15412 / SJ)</name>
    <name type="common">Bacteriovorax marinus</name>
    <dbReference type="NCBI Taxonomy" id="862908"/>
    <lineage>
        <taxon>Bacteria</taxon>
        <taxon>Pseudomonadati</taxon>
        <taxon>Bdellovibrionota</taxon>
        <taxon>Bacteriovoracia</taxon>
        <taxon>Bacteriovoracales</taxon>
        <taxon>Halobacteriovoraceae</taxon>
        <taxon>Halobacteriovorax</taxon>
    </lineage>
</organism>
<dbReference type="PATRIC" id="fig|862908.3.peg.1087"/>
<dbReference type="EMBL" id="FQ312005">
    <property type="protein sequence ID" value="CBW26019.1"/>
    <property type="molecule type" value="Genomic_DNA"/>
</dbReference>
<evidence type="ECO:0000256" key="1">
    <source>
        <dbReference type="SAM" id="SignalP"/>
    </source>
</evidence>
<feature type="chain" id="PRO_5003154194" evidence="1">
    <location>
        <begin position="20"/>
        <end position="267"/>
    </location>
</feature>
<evidence type="ECO:0000313" key="2">
    <source>
        <dbReference type="EMBL" id="CBW26019.1"/>
    </source>
</evidence>
<evidence type="ECO:0000313" key="3">
    <source>
        <dbReference type="Proteomes" id="UP000008963"/>
    </source>
</evidence>
<dbReference type="RefSeq" id="WP_014243803.1">
    <property type="nucleotide sequence ID" value="NC_016620.1"/>
</dbReference>
<sequence length="267" mass="31089">MRSKLIPIIFSLFSLTAYASSLNDHFDDGFYTLKGSHSPCNLYLSFSKESVKVHFLTPLHRDNYCREIERVPSVIHQPFWLSSQFFYNSNKILNKTSKNSIYYKNCNNVDQGMILCDEDKKSFSEASLHSSWFSTSRYFSGYFSTSISLNPSEQKIYLTNKIDGQEKTVFRGNEDYEDIKFSNSYYLEFESTWYKPKKFFANFTSNDEFLNIDENCERALRAATQQAKTLCSEYFKSCEIVDKRSIRDFQGQDSCEADISVKGKGRI</sequence>
<reference evidence="3" key="1">
    <citation type="journal article" date="2013" name="ISME J.">
        <title>A small predatory core genome in the divergent marine Bacteriovorax marinus SJ and the terrestrial Bdellovibrio bacteriovorus.</title>
        <authorList>
            <person name="Crossman L.C."/>
            <person name="Chen H."/>
            <person name="Cerdeno-Tarraga A.M."/>
            <person name="Brooks K."/>
            <person name="Quail M.A."/>
            <person name="Pineiro S.A."/>
            <person name="Hobley L."/>
            <person name="Sockett R.E."/>
            <person name="Bentley S.D."/>
            <person name="Parkhill J."/>
            <person name="Williams H.N."/>
            <person name="Stine O.C."/>
        </authorList>
    </citation>
    <scope>NUCLEOTIDE SEQUENCE [LARGE SCALE GENOMIC DNA]</scope>
    <source>
        <strain evidence="3">ATCC BAA-682 / DSM 15412 / SJ</strain>
    </source>
</reference>
<keyword evidence="3" id="KW-1185">Reference proteome</keyword>
<dbReference type="HOGENOM" id="CLU_1041175_0_0_7"/>
<dbReference type="Proteomes" id="UP000008963">
    <property type="component" value="Chromosome"/>
</dbReference>
<keyword evidence="1" id="KW-0732">Signal</keyword>
<protein>
    <submittedName>
        <fullName evidence="2">Exported protein</fullName>
    </submittedName>
</protein>
<dbReference type="KEGG" id="bmx:BMS_1141"/>